<gene>
    <name evidence="3" type="ORF">GMDG_02571</name>
</gene>
<dbReference type="GO" id="GO:0016747">
    <property type="term" value="F:acyltransferase activity, transferring groups other than amino-acyl groups"/>
    <property type="evidence" value="ECO:0007669"/>
    <property type="project" value="InterPro"/>
</dbReference>
<accession>L8G632</accession>
<evidence type="ECO:0000313" key="4">
    <source>
        <dbReference type="Proteomes" id="UP000011064"/>
    </source>
</evidence>
<feature type="domain" description="N-acetyltransferase" evidence="2">
    <location>
        <begin position="25"/>
        <end position="87"/>
    </location>
</feature>
<feature type="compositionally biased region" description="Basic and acidic residues" evidence="1">
    <location>
        <begin position="8"/>
        <end position="21"/>
    </location>
</feature>
<dbReference type="InParanoid" id="L8G632"/>
<protein>
    <recommendedName>
        <fullName evidence="2">N-acetyltransferase domain-containing protein</fullName>
    </recommendedName>
</protein>
<dbReference type="HOGENOM" id="CLU_2237760_0_0_1"/>
<dbReference type="InterPro" id="IPR016181">
    <property type="entry name" value="Acyl_CoA_acyltransferase"/>
</dbReference>
<dbReference type="AlphaFoldDB" id="L8G632"/>
<dbReference type="Proteomes" id="UP000011064">
    <property type="component" value="Unassembled WGS sequence"/>
</dbReference>
<evidence type="ECO:0000256" key="1">
    <source>
        <dbReference type="SAM" id="MobiDB-lite"/>
    </source>
</evidence>
<dbReference type="Gene3D" id="3.40.630.30">
    <property type="match status" value="1"/>
</dbReference>
<name>L8G632_PSED2</name>
<evidence type="ECO:0000313" key="3">
    <source>
        <dbReference type="EMBL" id="ELR07436.1"/>
    </source>
</evidence>
<dbReference type="SUPFAM" id="SSF55729">
    <property type="entry name" value="Acyl-CoA N-acyltransferases (Nat)"/>
    <property type="match status" value="1"/>
</dbReference>
<sequence>MELTRMPQDNRREQRADERSSSPRWRKLRRLPPHHLHHPLPPTTQMIGIVGVFRLSPIVELGYTFHPSFWGQGYATESVGAFVRRFWGIASYDPHDDGDDGYGDL</sequence>
<feature type="compositionally biased region" description="Basic residues" evidence="1">
    <location>
        <begin position="24"/>
        <end position="38"/>
    </location>
</feature>
<dbReference type="EMBL" id="GL573204">
    <property type="protein sequence ID" value="ELR07436.1"/>
    <property type="molecule type" value="Genomic_DNA"/>
</dbReference>
<dbReference type="VEuPathDB" id="FungiDB:GMDG_02571"/>
<dbReference type="OrthoDB" id="4072826at2759"/>
<proteinExistence type="predicted"/>
<keyword evidence="4" id="KW-1185">Reference proteome</keyword>
<dbReference type="Pfam" id="PF13302">
    <property type="entry name" value="Acetyltransf_3"/>
    <property type="match status" value="1"/>
</dbReference>
<organism evidence="3 4">
    <name type="scientific">Pseudogymnoascus destructans (strain ATCC MYA-4855 / 20631-21)</name>
    <name type="common">Bat white-nose syndrome fungus</name>
    <name type="synonym">Geomyces destructans</name>
    <dbReference type="NCBI Taxonomy" id="658429"/>
    <lineage>
        <taxon>Eukaryota</taxon>
        <taxon>Fungi</taxon>
        <taxon>Dikarya</taxon>
        <taxon>Ascomycota</taxon>
        <taxon>Pezizomycotina</taxon>
        <taxon>Leotiomycetes</taxon>
        <taxon>Thelebolales</taxon>
        <taxon>Thelebolaceae</taxon>
        <taxon>Pseudogymnoascus</taxon>
    </lineage>
</organism>
<reference evidence="4" key="1">
    <citation type="submission" date="2010-09" db="EMBL/GenBank/DDBJ databases">
        <title>The genome sequence of Geomyces destructans 20631-21.</title>
        <authorList>
            <consortium name="The Broad Institute Genome Sequencing Platform"/>
            <person name="Cuomo C.A."/>
            <person name="Blehert D.S."/>
            <person name="Lorch J.M."/>
            <person name="Young S.K."/>
            <person name="Zeng Q."/>
            <person name="Gargeya S."/>
            <person name="Fitzgerald M."/>
            <person name="Haas B."/>
            <person name="Abouelleil A."/>
            <person name="Alvarado L."/>
            <person name="Arachchi H.M."/>
            <person name="Berlin A."/>
            <person name="Brown A."/>
            <person name="Chapman S.B."/>
            <person name="Chen Z."/>
            <person name="Dunbar C."/>
            <person name="Freedman E."/>
            <person name="Gearin G."/>
            <person name="Gellesch M."/>
            <person name="Goldberg J."/>
            <person name="Griggs A."/>
            <person name="Gujja S."/>
            <person name="Heiman D."/>
            <person name="Howarth C."/>
            <person name="Larson L."/>
            <person name="Lui A."/>
            <person name="MacDonald P.J.P."/>
            <person name="Montmayeur A."/>
            <person name="Murphy C."/>
            <person name="Neiman D."/>
            <person name="Pearson M."/>
            <person name="Priest M."/>
            <person name="Roberts A."/>
            <person name="Saif S."/>
            <person name="Shea T."/>
            <person name="Shenoy N."/>
            <person name="Sisk P."/>
            <person name="Stolte C."/>
            <person name="Sykes S."/>
            <person name="Wortman J."/>
            <person name="Nusbaum C."/>
            <person name="Birren B."/>
        </authorList>
    </citation>
    <scope>NUCLEOTIDE SEQUENCE [LARGE SCALE GENOMIC DNA]</scope>
    <source>
        <strain evidence="4">ATCC MYA-4855 / 20631-21</strain>
    </source>
</reference>
<feature type="region of interest" description="Disordered" evidence="1">
    <location>
        <begin position="1"/>
        <end position="40"/>
    </location>
</feature>
<evidence type="ECO:0000259" key="2">
    <source>
        <dbReference type="Pfam" id="PF13302"/>
    </source>
</evidence>
<dbReference type="InterPro" id="IPR000182">
    <property type="entry name" value="GNAT_dom"/>
</dbReference>